<dbReference type="AlphaFoldDB" id="A0A150TK75"/>
<accession>A0A150TK75</accession>
<proteinExistence type="predicted"/>
<dbReference type="Proteomes" id="UP000075502">
    <property type="component" value="Unassembled WGS sequence"/>
</dbReference>
<dbReference type="GO" id="GO:0005524">
    <property type="term" value="F:ATP binding"/>
    <property type="evidence" value="ECO:0007669"/>
    <property type="project" value="UniProtKB-UniRule"/>
</dbReference>
<gene>
    <name evidence="5" type="ORF">BE21_43585</name>
</gene>
<dbReference type="InterPro" id="IPR017441">
    <property type="entry name" value="Protein_kinase_ATP_BS"/>
</dbReference>
<evidence type="ECO:0000256" key="3">
    <source>
        <dbReference type="PROSITE-ProRule" id="PRU10141"/>
    </source>
</evidence>
<protein>
    <recommendedName>
        <fullName evidence="4">Protein kinase domain-containing protein</fullName>
    </recommendedName>
</protein>
<feature type="binding site" evidence="3">
    <location>
        <position position="73"/>
    </location>
    <ligand>
        <name>ATP</name>
        <dbReference type="ChEBI" id="CHEBI:30616"/>
    </ligand>
</feature>
<keyword evidence="2 3" id="KW-0067">ATP-binding</keyword>
<dbReference type="SUPFAM" id="SSF56112">
    <property type="entry name" value="Protein kinase-like (PK-like)"/>
    <property type="match status" value="1"/>
</dbReference>
<dbReference type="InterPro" id="IPR019734">
    <property type="entry name" value="TPR_rpt"/>
</dbReference>
<dbReference type="PROSITE" id="PS00107">
    <property type="entry name" value="PROTEIN_KINASE_ATP"/>
    <property type="match status" value="1"/>
</dbReference>
<dbReference type="EMBL" id="JEME01002218">
    <property type="protein sequence ID" value="KYG04977.1"/>
    <property type="molecule type" value="Genomic_DNA"/>
</dbReference>
<comment type="caution">
    <text evidence="5">The sequence shown here is derived from an EMBL/GenBank/DDBJ whole genome shotgun (WGS) entry which is preliminary data.</text>
</comment>
<evidence type="ECO:0000313" key="5">
    <source>
        <dbReference type="EMBL" id="KYG04977.1"/>
    </source>
</evidence>
<dbReference type="InterPro" id="IPR011009">
    <property type="entry name" value="Kinase-like_dom_sf"/>
</dbReference>
<dbReference type="CDD" id="cd14014">
    <property type="entry name" value="STKc_PknB_like"/>
    <property type="match status" value="1"/>
</dbReference>
<dbReference type="SMART" id="SM00028">
    <property type="entry name" value="TPR"/>
    <property type="match status" value="4"/>
</dbReference>
<dbReference type="InterPro" id="IPR008271">
    <property type="entry name" value="Ser/Thr_kinase_AS"/>
</dbReference>
<evidence type="ECO:0000259" key="4">
    <source>
        <dbReference type="PROSITE" id="PS50011"/>
    </source>
</evidence>
<evidence type="ECO:0000256" key="1">
    <source>
        <dbReference type="ARBA" id="ARBA00022741"/>
    </source>
</evidence>
<dbReference type="Gene3D" id="1.10.510.10">
    <property type="entry name" value="Transferase(Phosphotransferase) domain 1"/>
    <property type="match status" value="1"/>
</dbReference>
<keyword evidence="1 3" id="KW-0547">Nucleotide-binding</keyword>
<dbReference type="SMART" id="SM00220">
    <property type="entry name" value="S_TKc"/>
    <property type="match status" value="1"/>
</dbReference>
<dbReference type="SUPFAM" id="SSF48452">
    <property type="entry name" value="TPR-like"/>
    <property type="match status" value="2"/>
</dbReference>
<feature type="domain" description="Protein kinase" evidence="4">
    <location>
        <begin position="44"/>
        <end position="292"/>
    </location>
</feature>
<dbReference type="InterPro" id="IPR000719">
    <property type="entry name" value="Prot_kinase_dom"/>
</dbReference>
<dbReference type="PANTHER" id="PTHR48011">
    <property type="entry name" value="CCR4-NOT TRANSCRIPTIONAL COMPLEX SUBUNIT CAF120-RELATED"/>
    <property type="match status" value="1"/>
</dbReference>
<dbReference type="PROSITE" id="PS50011">
    <property type="entry name" value="PROTEIN_KINASE_DOM"/>
    <property type="match status" value="1"/>
</dbReference>
<dbReference type="GO" id="GO:0007165">
    <property type="term" value="P:signal transduction"/>
    <property type="evidence" value="ECO:0007669"/>
    <property type="project" value="TreeGrafter"/>
</dbReference>
<name>A0A150TK75_SORCE</name>
<dbReference type="Gene3D" id="1.25.40.10">
    <property type="entry name" value="Tetratricopeptide repeat domain"/>
    <property type="match status" value="2"/>
</dbReference>
<dbReference type="Pfam" id="PF00069">
    <property type="entry name" value="Pkinase"/>
    <property type="match status" value="1"/>
</dbReference>
<dbReference type="InterPro" id="IPR011990">
    <property type="entry name" value="TPR-like_helical_dom_sf"/>
</dbReference>
<dbReference type="InterPro" id="IPR052751">
    <property type="entry name" value="Plant_MAPKKK"/>
</dbReference>
<dbReference type="PROSITE" id="PS00108">
    <property type="entry name" value="PROTEIN_KINASE_ST"/>
    <property type="match status" value="1"/>
</dbReference>
<reference evidence="5 6" key="1">
    <citation type="submission" date="2014-02" db="EMBL/GenBank/DDBJ databases">
        <title>The small core and large imbalanced accessory genome model reveals a collaborative survival strategy of Sorangium cellulosum strains in nature.</title>
        <authorList>
            <person name="Han K."/>
            <person name="Peng R."/>
            <person name="Blom J."/>
            <person name="Li Y.-Z."/>
        </authorList>
    </citation>
    <scope>NUCLEOTIDE SEQUENCE [LARGE SCALE GENOMIC DNA]</scope>
    <source>
        <strain evidence="5 6">So0007-03</strain>
    </source>
</reference>
<sequence length="1016" mass="109972">MNEHARSMASDTCRLVMSELAAEPSPDASRDVEWGAGEIVLGEFEVDRRLGAGGFGSVMLVKSALTDRRYAMKTIKPELVARPRSRRAFAIELAMWIELGAHPHVVRASFVRQIGATTALFMEYVTGGTLAEWIERGLVLDLDVIARIGAEIAAGLDFAHARGLVHADLKPENVLLGQDGAKVSDFGLAVAVGASAGGMTIAYRSPEQAAGEPLTHATDVWSFGLTVLAMFAGGPFWVDGQVAEAALQDFIDDPLPGRPPLPASAHAALRRCFAPRPEDRWTSVTEAARALFGRAVAPAVAAPEAPSAAAEAAAEERAIERWLLLAFELAGRDARDARAQFPPRRSSPQAQALADLDAFEVAAPMLEKHAPPERLAEFYRHWADALSDIGDVNAALEHAKNAAAALKRTKAPDPVALAAALRHVAYLALTCRHHPDFEISLQEALETVGMAMQALNAEGEFADELLSDRARTLVHELGRTATAIAMTARLTLRFDMALYYAERAVKACARAASAGPATPSHLLDLAMAHAEQATALKWLNRSAEAVESFRTAFDLFAKADDRAVVPALRIVYSNALRDIGRFEEAMAELQTIIAELEVQGHDFNVLHMAYRARAELLVRVGDWQGALPDFERSRRCFERLAYEQGQLTMYRMLAEEELHHAEALARVGREREALASVEHTIRFLERLRRADHSGSLSSELTEAHRIAAVCELSCVIDGVRLHGRFPATSAHAAAAHEAAAAEHADAFRREEPSRGATLLAARMAVGAAGLLEFVGKRDEARVNRTRALDALAALDALDPADPLDGFDALAALDATSRDPSAAHRVGRSHRARIFRLAKMPEDPWAEAASLRRELTEAERNADLSAALIALLKGDGERAVAQAGRWSGAWVSRCIQFCARLVLLYEEPLDAAEVFGGMEAMRLLAQSNRVERHFLRGMGALFQSEHDAAIASFRAAAELAPTDPFALFGLAYACSRCGAPQRESAAAHARFAEHASAHPLYRAVEINLGWPEHAAGS</sequence>
<dbReference type="GO" id="GO:0004672">
    <property type="term" value="F:protein kinase activity"/>
    <property type="evidence" value="ECO:0007669"/>
    <property type="project" value="InterPro"/>
</dbReference>
<dbReference type="PANTHER" id="PTHR48011:SF4">
    <property type="entry name" value="MITOGEN-ACTIVATED PROTEIN KINASE KINASE KINASE 19"/>
    <property type="match status" value="1"/>
</dbReference>
<evidence type="ECO:0000313" key="6">
    <source>
        <dbReference type="Proteomes" id="UP000075502"/>
    </source>
</evidence>
<organism evidence="5 6">
    <name type="scientific">Sorangium cellulosum</name>
    <name type="common">Polyangium cellulosum</name>
    <dbReference type="NCBI Taxonomy" id="56"/>
    <lineage>
        <taxon>Bacteria</taxon>
        <taxon>Pseudomonadati</taxon>
        <taxon>Myxococcota</taxon>
        <taxon>Polyangia</taxon>
        <taxon>Polyangiales</taxon>
        <taxon>Polyangiaceae</taxon>
        <taxon>Sorangium</taxon>
    </lineage>
</organism>
<evidence type="ECO:0000256" key="2">
    <source>
        <dbReference type="ARBA" id="ARBA00022840"/>
    </source>
</evidence>